<evidence type="ECO:0000313" key="2">
    <source>
        <dbReference type="EMBL" id="TBU26179.1"/>
    </source>
</evidence>
<reference evidence="2" key="1">
    <citation type="submission" date="2019-01" db="EMBL/GenBank/DDBJ databases">
        <title>Draft genome sequences of three monokaryotic isolates of the white-rot basidiomycete fungus Dichomitus squalens.</title>
        <authorList>
            <consortium name="DOE Joint Genome Institute"/>
            <person name="Lopez S.C."/>
            <person name="Andreopoulos B."/>
            <person name="Pangilinan J."/>
            <person name="Lipzen A."/>
            <person name="Riley R."/>
            <person name="Ahrendt S."/>
            <person name="Ng V."/>
            <person name="Barry K."/>
            <person name="Daum C."/>
            <person name="Grigoriev I.V."/>
            <person name="Hilden K.S."/>
            <person name="Makela M.R."/>
            <person name="de Vries R.P."/>
        </authorList>
    </citation>
    <scope>NUCLEOTIDE SEQUENCE [LARGE SCALE GENOMIC DNA]</scope>
    <source>
        <strain evidence="2">OM18370.1</strain>
    </source>
</reference>
<dbReference type="Proteomes" id="UP000292957">
    <property type="component" value="Unassembled WGS sequence"/>
</dbReference>
<evidence type="ECO:0000256" key="1">
    <source>
        <dbReference type="PROSITE-ProRule" id="PRU00221"/>
    </source>
</evidence>
<accession>A0A4Q9MFU3</accession>
<dbReference type="Pfam" id="PF00400">
    <property type="entry name" value="WD40"/>
    <property type="match status" value="1"/>
</dbReference>
<dbReference type="InterPro" id="IPR001680">
    <property type="entry name" value="WD40_rpt"/>
</dbReference>
<dbReference type="AlphaFoldDB" id="A0A4Q9MFU3"/>
<organism evidence="2">
    <name type="scientific">Dichomitus squalens</name>
    <dbReference type="NCBI Taxonomy" id="114155"/>
    <lineage>
        <taxon>Eukaryota</taxon>
        <taxon>Fungi</taxon>
        <taxon>Dikarya</taxon>
        <taxon>Basidiomycota</taxon>
        <taxon>Agaricomycotina</taxon>
        <taxon>Agaricomycetes</taxon>
        <taxon>Polyporales</taxon>
        <taxon>Polyporaceae</taxon>
        <taxon>Dichomitus</taxon>
    </lineage>
</organism>
<dbReference type="InterPro" id="IPR015943">
    <property type="entry name" value="WD40/YVTN_repeat-like_dom_sf"/>
</dbReference>
<keyword evidence="1" id="KW-0853">WD repeat</keyword>
<dbReference type="SUPFAM" id="SSF50978">
    <property type="entry name" value="WD40 repeat-like"/>
    <property type="match status" value="1"/>
</dbReference>
<dbReference type="InterPro" id="IPR036322">
    <property type="entry name" value="WD40_repeat_dom_sf"/>
</dbReference>
<proteinExistence type="predicted"/>
<protein>
    <submittedName>
        <fullName evidence="2">Uncharacterized protein</fullName>
    </submittedName>
</protein>
<dbReference type="EMBL" id="ML143449">
    <property type="protein sequence ID" value="TBU26179.1"/>
    <property type="molecule type" value="Genomic_DNA"/>
</dbReference>
<gene>
    <name evidence="2" type="ORF">BD311DRAFT_667983</name>
</gene>
<dbReference type="PROSITE" id="PS50082">
    <property type="entry name" value="WD_REPEATS_2"/>
    <property type="match status" value="1"/>
</dbReference>
<dbReference type="OrthoDB" id="2615105at2759"/>
<feature type="repeat" description="WD" evidence="1">
    <location>
        <begin position="1"/>
        <end position="31"/>
    </location>
</feature>
<dbReference type="Gene3D" id="2.130.10.10">
    <property type="entry name" value="YVTN repeat-like/Quinoprotein amine dehydrogenase"/>
    <property type="match status" value="1"/>
</dbReference>
<name>A0A4Q9MFU3_9APHY</name>
<sequence length="166" mass="19302">MYPTDRRRFVSWGEDGTIRMWDVQTRKPVGENLCNPFRAIDSLSLSRDGRRIVTASYRTIVVWDANTITGKYPTGPHASFINFKVMTTRSTEDRSEISTTRTFKTQNGWITDIDNNLVIWVPDEYRDSLLWRGMLFFIGREALTIDFANTYHGTEWAKCYQPQTTA</sequence>